<evidence type="ECO:0000313" key="3">
    <source>
        <dbReference type="Proteomes" id="UP001059824"/>
    </source>
</evidence>
<dbReference type="CDD" id="cd02976">
    <property type="entry name" value="NrdH"/>
    <property type="match status" value="1"/>
</dbReference>
<dbReference type="PANTHER" id="PTHR34386">
    <property type="entry name" value="GLUTAREDOXIN"/>
    <property type="match status" value="1"/>
</dbReference>
<dbReference type="Pfam" id="PF00462">
    <property type="entry name" value="Glutaredoxin"/>
    <property type="match status" value="1"/>
</dbReference>
<protein>
    <submittedName>
        <fullName evidence="2">NrdH-redoxin</fullName>
    </submittedName>
</protein>
<dbReference type="RefSeq" id="WP_260764205.1">
    <property type="nucleotide sequence ID" value="NZ_CP045921.1"/>
</dbReference>
<dbReference type="GO" id="GO:0009055">
    <property type="term" value="F:electron transfer activity"/>
    <property type="evidence" value="ECO:0007669"/>
    <property type="project" value="TreeGrafter"/>
</dbReference>
<reference evidence="2" key="1">
    <citation type="journal article" date="2021" name="Nat. Microbiol.">
        <title>Cocultivation of an ultrasmall environmental parasitic bacterium with lytic ability against bacteria associated with wastewater foams.</title>
        <authorList>
            <person name="Batinovic S."/>
            <person name="Rose J.J.A."/>
            <person name="Ratcliffe J."/>
            <person name="Seviour R.J."/>
            <person name="Petrovski S."/>
        </authorList>
    </citation>
    <scope>NUCLEOTIDE SEQUENCE</scope>
    <source>
        <strain evidence="2">JR1</strain>
    </source>
</reference>
<dbReference type="Proteomes" id="UP001059824">
    <property type="component" value="Chromosome"/>
</dbReference>
<evidence type="ECO:0000313" key="2">
    <source>
        <dbReference type="EMBL" id="QHN42705.1"/>
    </source>
</evidence>
<accession>A0A857MLN0</accession>
<name>A0A857MLN0_9BACT</name>
<dbReference type="Gene3D" id="3.40.30.10">
    <property type="entry name" value="Glutaredoxin"/>
    <property type="match status" value="1"/>
</dbReference>
<dbReference type="InterPro" id="IPR002109">
    <property type="entry name" value="Glutaredoxin"/>
</dbReference>
<organism evidence="2 3">
    <name type="scientific">Candidatus Mycosynbacter amalyticus</name>
    <dbReference type="NCBI Taxonomy" id="2665156"/>
    <lineage>
        <taxon>Bacteria</taxon>
        <taxon>Candidatus Saccharimonadota</taxon>
        <taxon>Candidatus Saccharimonadota incertae sedis</taxon>
        <taxon>Candidatus Mycosynbacter</taxon>
    </lineage>
</organism>
<dbReference type="InterPro" id="IPR036249">
    <property type="entry name" value="Thioredoxin-like_sf"/>
</dbReference>
<sequence>MSKVTIYSTTWCAFCSTEKQWLEKLGVEFDAKDIEEDKAAYEELMSKLGGNFQGVPVTDIDGEVILGFDRPKLQKALEEKKLVTA</sequence>
<dbReference type="PROSITE" id="PS51354">
    <property type="entry name" value="GLUTAREDOXIN_2"/>
    <property type="match status" value="1"/>
</dbReference>
<feature type="domain" description="Glutaredoxin" evidence="1">
    <location>
        <begin position="4"/>
        <end position="65"/>
    </location>
</feature>
<dbReference type="AlphaFoldDB" id="A0A857MLN0"/>
<dbReference type="EMBL" id="CP045921">
    <property type="protein sequence ID" value="QHN42705.1"/>
    <property type="molecule type" value="Genomic_DNA"/>
</dbReference>
<dbReference type="SUPFAM" id="SSF52833">
    <property type="entry name" value="Thioredoxin-like"/>
    <property type="match status" value="1"/>
</dbReference>
<dbReference type="KEGG" id="mama:GII36_02445"/>
<dbReference type="InterPro" id="IPR051548">
    <property type="entry name" value="Grx-like_ET"/>
</dbReference>
<proteinExistence type="predicted"/>
<keyword evidence="3" id="KW-1185">Reference proteome</keyword>
<dbReference type="GO" id="GO:0045454">
    <property type="term" value="P:cell redox homeostasis"/>
    <property type="evidence" value="ECO:0007669"/>
    <property type="project" value="TreeGrafter"/>
</dbReference>
<evidence type="ECO:0000259" key="1">
    <source>
        <dbReference type="Pfam" id="PF00462"/>
    </source>
</evidence>
<dbReference type="PANTHER" id="PTHR34386:SF1">
    <property type="entry name" value="GLUTAREDOXIN-LIKE PROTEIN NRDH"/>
    <property type="match status" value="1"/>
</dbReference>
<gene>
    <name evidence="2" type="ORF">GII36_02445</name>
</gene>